<sequence>MASVTRFKRTQRGRRKKTGMPLKRPLRLKPSLSHFFESVPTPFFAFQFAFFSALKDGFCTEKGMLKRETARAGNGLTCVSLPEKQQFCQKLLADGRPKAFVELFQLTHTVDSEVIPAEVGNDARSVSQQRNVMFNLGKVYWKLQDSLKAINSFEDCLALARTNNNHGRAMLAAENLLEIYWKCAEQSKQVGDHLKSIEYFEKVCKLASMQRH</sequence>
<evidence type="ECO:0000313" key="2">
    <source>
        <dbReference type="Proteomes" id="UP001162992"/>
    </source>
</evidence>
<dbReference type="EMBL" id="CM055110">
    <property type="protein sequence ID" value="KAJ7521421.1"/>
    <property type="molecule type" value="Genomic_DNA"/>
</dbReference>
<gene>
    <name evidence="1" type="ORF">O6H91_19G053400</name>
</gene>
<proteinExistence type="predicted"/>
<reference evidence="2" key="1">
    <citation type="journal article" date="2024" name="Proc. Natl. Acad. Sci. U.S.A.">
        <title>Extraordinary preservation of gene collinearity over three hundred million years revealed in homosporous lycophytes.</title>
        <authorList>
            <person name="Li C."/>
            <person name="Wickell D."/>
            <person name="Kuo L.Y."/>
            <person name="Chen X."/>
            <person name="Nie B."/>
            <person name="Liao X."/>
            <person name="Peng D."/>
            <person name="Ji J."/>
            <person name="Jenkins J."/>
            <person name="Williams M."/>
            <person name="Shu S."/>
            <person name="Plott C."/>
            <person name="Barry K."/>
            <person name="Rajasekar S."/>
            <person name="Grimwood J."/>
            <person name="Han X."/>
            <person name="Sun S."/>
            <person name="Hou Z."/>
            <person name="He W."/>
            <person name="Dai G."/>
            <person name="Sun C."/>
            <person name="Schmutz J."/>
            <person name="Leebens-Mack J.H."/>
            <person name="Li F.W."/>
            <person name="Wang L."/>
        </authorList>
    </citation>
    <scope>NUCLEOTIDE SEQUENCE [LARGE SCALE GENOMIC DNA]</scope>
    <source>
        <strain evidence="2">cv. PW_Plant_1</strain>
    </source>
</reference>
<keyword evidence="2" id="KW-1185">Reference proteome</keyword>
<name>A0ACC2AV76_DIPCM</name>
<accession>A0ACC2AV76</accession>
<comment type="caution">
    <text evidence="1">The sequence shown here is derived from an EMBL/GenBank/DDBJ whole genome shotgun (WGS) entry which is preliminary data.</text>
</comment>
<dbReference type="Proteomes" id="UP001162992">
    <property type="component" value="Chromosome 19"/>
</dbReference>
<organism evidence="1 2">
    <name type="scientific">Diphasiastrum complanatum</name>
    <name type="common">Issler's clubmoss</name>
    <name type="synonym">Lycopodium complanatum</name>
    <dbReference type="NCBI Taxonomy" id="34168"/>
    <lineage>
        <taxon>Eukaryota</taxon>
        <taxon>Viridiplantae</taxon>
        <taxon>Streptophyta</taxon>
        <taxon>Embryophyta</taxon>
        <taxon>Tracheophyta</taxon>
        <taxon>Lycopodiopsida</taxon>
        <taxon>Lycopodiales</taxon>
        <taxon>Lycopodiaceae</taxon>
        <taxon>Lycopodioideae</taxon>
        <taxon>Diphasiastrum</taxon>
    </lineage>
</organism>
<evidence type="ECO:0000313" key="1">
    <source>
        <dbReference type="EMBL" id="KAJ7521421.1"/>
    </source>
</evidence>
<protein>
    <submittedName>
        <fullName evidence="1">Uncharacterized protein</fullName>
    </submittedName>
</protein>